<accession>A0A251RJU4</accession>
<dbReference type="AlphaFoldDB" id="A0A251RJU4"/>
<evidence type="ECO:0000259" key="7">
    <source>
        <dbReference type="Pfam" id="PF01416"/>
    </source>
</evidence>
<evidence type="ECO:0000313" key="9">
    <source>
        <dbReference type="Proteomes" id="UP000006882"/>
    </source>
</evidence>
<dbReference type="InterPro" id="IPR020094">
    <property type="entry name" value="TruA/RsuA/RluB/E/F_N"/>
</dbReference>
<comment type="catalytic activity">
    <reaction evidence="4">
        <text>uridine(38/39/40) in tRNA = pseudouridine(38/39/40) in tRNA</text>
        <dbReference type="Rhea" id="RHEA:22376"/>
        <dbReference type="Rhea" id="RHEA-COMP:10085"/>
        <dbReference type="Rhea" id="RHEA-COMP:10087"/>
        <dbReference type="ChEBI" id="CHEBI:65314"/>
        <dbReference type="ChEBI" id="CHEBI:65315"/>
        <dbReference type="EC" id="5.4.99.12"/>
    </reaction>
</comment>
<evidence type="ECO:0000256" key="5">
    <source>
        <dbReference type="SAM" id="MobiDB-lite"/>
    </source>
</evidence>
<feature type="transmembrane region" description="Helical" evidence="6">
    <location>
        <begin position="234"/>
        <end position="255"/>
    </location>
</feature>
<dbReference type="Gene3D" id="3.30.70.660">
    <property type="entry name" value="Pseudouridine synthase I, catalytic domain, C-terminal subdomain"/>
    <property type="match status" value="1"/>
</dbReference>
<dbReference type="Gene3D" id="3.30.70.580">
    <property type="entry name" value="Pseudouridine synthase I, catalytic domain, N-terminal subdomain"/>
    <property type="match status" value="1"/>
</dbReference>
<dbReference type="SUPFAM" id="SSF55120">
    <property type="entry name" value="Pseudouridine synthase"/>
    <property type="match status" value="1"/>
</dbReference>
<dbReference type="InterPro" id="IPR020097">
    <property type="entry name" value="PsdUridine_synth_TruA_a/b_dom"/>
</dbReference>
<dbReference type="GO" id="GO:0003723">
    <property type="term" value="F:RNA binding"/>
    <property type="evidence" value="ECO:0007669"/>
    <property type="project" value="InterPro"/>
</dbReference>
<dbReference type="GO" id="GO:0001522">
    <property type="term" value="P:pseudouridine synthesis"/>
    <property type="evidence" value="ECO:0007669"/>
    <property type="project" value="InterPro"/>
</dbReference>
<evidence type="ECO:0000256" key="6">
    <source>
        <dbReference type="SAM" id="Phobius"/>
    </source>
</evidence>
<dbReference type="InterPro" id="IPR020095">
    <property type="entry name" value="PsdUridine_synth_TruA_C"/>
</dbReference>
<dbReference type="PANTHER" id="PTHR11142">
    <property type="entry name" value="PSEUDOURIDYLATE SYNTHASE"/>
    <property type="match status" value="1"/>
</dbReference>
<dbReference type="FunFam" id="3.30.70.580:FF:000008">
    <property type="entry name" value="tRNA pseudouridine synthase A"/>
    <property type="match status" value="1"/>
</dbReference>
<evidence type="ECO:0000313" key="8">
    <source>
        <dbReference type="EMBL" id="ONI36272.1"/>
    </source>
</evidence>
<keyword evidence="6" id="KW-0472">Membrane</keyword>
<feature type="region of interest" description="Disordered" evidence="5">
    <location>
        <begin position="1"/>
        <end position="50"/>
    </location>
</feature>
<evidence type="ECO:0000256" key="2">
    <source>
        <dbReference type="ARBA" id="ARBA00022694"/>
    </source>
</evidence>
<reference evidence="8 9" key="1">
    <citation type="journal article" date="2013" name="Nat. Genet.">
        <title>The high-quality draft genome of peach (Prunus persica) identifies unique patterns of genetic diversity, domestication and genome evolution.</title>
        <authorList>
            <consortium name="International Peach Genome Initiative"/>
            <person name="Verde I."/>
            <person name="Abbott A.G."/>
            <person name="Scalabrin S."/>
            <person name="Jung S."/>
            <person name="Shu S."/>
            <person name="Marroni F."/>
            <person name="Zhebentyayeva T."/>
            <person name="Dettori M.T."/>
            <person name="Grimwood J."/>
            <person name="Cattonaro F."/>
            <person name="Zuccolo A."/>
            <person name="Rossini L."/>
            <person name="Jenkins J."/>
            <person name="Vendramin E."/>
            <person name="Meisel L.A."/>
            <person name="Decroocq V."/>
            <person name="Sosinski B."/>
            <person name="Prochnik S."/>
            <person name="Mitros T."/>
            <person name="Policriti A."/>
            <person name="Cipriani G."/>
            <person name="Dondini L."/>
            <person name="Ficklin S."/>
            <person name="Goodstein D.M."/>
            <person name="Xuan P."/>
            <person name="Del Fabbro C."/>
            <person name="Aramini V."/>
            <person name="Copetti D."/>
            <person name="Gonzalez S."/>
            <person name="Horner D.S."/>
            <person name="Falchi R."/>
            <person name="Lucas S."/>
            <person name="Mica E."/>
            <person name="Maldonado J."/>
            <person name="Lazzari B."/>
            <person name="Bielenberg D."/>
            <person name="Pirona R."/>
            <person name="Miculan M."/>
            <person name="Barakat A."/>
            <person name="Testolin R."/>
            <person name="Stella A."/>
            <person name="Tartarini S."/>
            <person name="Tonutti P."/>
            <person name="Arus P."/>
            <person name="Orellana A."/>
            <person name="Wells C."/>
            <person name="Main D."/>
            <person name="Vizzotto G."/>
            <person name="Silva H."/>
            <person name="Salamini F."/>
            <person name="Schmutz J."/>
            <person name="Morgante M."/>
            <person name="Rokhsar D.S."/>
        </authorList>
    </citation>
    <scope>NUCLEOTIDE SEQUENCE [LARGE SCALE GENOMIC DNA]</scope>
    <source>
        <strain evidence="9">cv. Nemared</strain>
    </source>
</reference>
<dbReference type="CDD" id="cd02570">
    <property type="entry name" value="PseudoU_synth_EcTruA"/>
    <property type="match status" value="1"/>
</dbReference>
<dbReference type="eggNOG" id="KOG4393">
    <property type="taxonomic scope" value="Eukaryota"/>
</dbReference>
<protein>
    <recommendedName>
        <fullName evidence="4">tRNA pseudouridine synthase</fullName>
        <ecNumber evidence="4">5.4.99.12</ecNumber>
    </recommendedName>
</protein>
<organism evidence="8 9">
    <name type="scientific">Prunus persica</name>
    <name type="common">Peach</name>
    <name type="synonym">Amygdalus persica</name>
    <dbReference type="NCBI Taxonomy" id="3760"/>
    <lineage>
        <taxon>Eukaryota</taxon>
        <taxon>Viridiplantae</taxon>
        <taxon>Streptophyta</taxon>
        <taxon>Embryophyta</taxon>
        <taxon>Tracheophyta</taxon>
        <taxon>Spermatophyta</taxon>
        <taxon>Magnoliopsida</taxon>
        <taxon>eudicotyledons</taxon>
        <taxon>Gunneridae</taxon>
        <taxon>Pentapetalae</taxon>
        <taxon>rosids</taxon>
        <taxon>fabids</taxon>
        <taxon>Rosales</taxon>
        <taxon>Rosaceae</taxon>
        <taxon>Amygdaloideae</taxon>
        <taxon>Amygdaleae</taxon>
        <taxon>Prunus</taxon>
    </lineage>
</organism>
<feature type="transmembrane region" description="Helical" evidence="6">
    <location>
        <begin position="267"/>
        <end position="293"/>
    </location>
</feature>
<dbReference type="Pfam" id="PF01416">
    <property type="entry name" value="PseudoU_synth_1"/>
    <property type="match status" value="1"/>
</dbReference>
<dbReference type="GO" id="GO:0008033">
    <property type="term" value="P:tRNA processing"/>
    <property type="evidence" value="ECO:0007669"/>
    <property type="project" value="UniProtKB-KW"/>
</dbReference>
<evidence type="ECO:0000256" key="1">
    <source>
        <dbReference type="ARBA" id="ARBA00009375"/>
    </source>
</evidence>
<dbReference type="EMBL" id="CM007651">
    <property type="protein sequence ID" value="ONI36272.1"/>
    <property type="molecule type" value="Genomic_DNA"/>
</dbReference>
<dbReference type="GO" id="GO:0160147">
    <property type="term" value="F:tRNA pseudouridine(38-40) synthase activity"/>
    <property type="evidence" value="ECO:0007669"/>
    <property type="project" value="UniProtKB-EC"/>
</dbReference>
<keyword evidence="3 4" id="KW-0413">Isomerase</keyword>
<evidence type="ECO:0000256" key="3">
    <source>
        <dbReference type="ARBA" id="ARBA00023235"/>
    </source>
</evidence>
<gene>
    <name evidence="8" type="ORF">PRUPE_1G579000</name>
</gene>
<keyword evidence="2 4" id="KW-0819">tRNA processing</keyword>
<dbReference type="Gramene" id="ONI36272">
    <property type="protein sequence ID" value="ONI36272"/>
    <property type="gene ID" value="PRUPE_1G579000"/>
</dbReference>
<name>A0A251RJU4_PRUPE</name>
<comment type="similarity">
    <text evidence="1 4">Belongs to the tRNA pseudouridine synthase TruA family.</text>
</comment>
<feature type="domain" description="Pseudouridine synthase I TruA alpha/beta" evidence="7">
    <location>
        <begin position="59"/>
        <end position="169"/>
    </location>
</feature>
<dbReference type="EC" id="5.4.99.12" evidence="4"/>
<keyword evidence="9" id="KW-1185">Reference proteome</keyword>
<proteinExistence type="inferred from homology"/>
<dbReference type="InterPro" id="IPR001406">
    <property type="entry name" value="PsdUridine_synth_TruA"/>
</dbReference>
<keyword evidence="6" id="KW-1133">Transmembrane helix</keyword>
<dbReference type="Proteomes" id="UP000006882">
    <property type="component" value="Chromosome G1"/>
</dbReference>
<sequence>MTENLKHSLDSISSSHSPHRPSKISKTTDDLSDDEQQQQQQQQPESMSQRPGIQRYLLAIEYIGTRFSGSQQQSNCRTVVGVLEEAFHKFIGQPVSMFCSSRTDAGVHALSNVCHVDVERISKRKPGEVLEPHEPAVVKRAVNHFLQKNEGDVMVIDVRSVPANFHARYKAQERTYFYRLLSGAEPLSTFEKDRAWHVPEELNLRAMQEACKVLVGHHDFSSFRAAGCQVVPNLLIVGKCMLAALLLFLLVMLFYELTCFYISKRILAAFLLTLYHSILNLACLAYSVVLLPVCWTFSKYAFF</sequence>
<dbReference type="InterPro" id="IPR020103">
    <property type="entry name" value="PsdUridine_synth_cat_dom_sf"/>
</dbReference>
<evidence type="ECO:0000256" key="4">
    <source>
        <dbReference type="RuleBase" id="RU003792"/>
    </source>
</evidence>
<keyword evidence="6" id="KW-0812">Transmembrane</keyword>
<dbReference type="PANTHER" id="PTHR11142:SF0">
    <property type="entry name" value="TRNA PSEUDOURIDINE SYNTHASE-LIKE 1"/>
    <property type="match status" value="1"/>
</dbReference>